<feature type="compositionally biased region" description="Polar residues" evidence="1">
    <location>
        <begin position="88"/>
        <end position="99"/>
    </location>
</feature>
<proteinExistence type="predicted"/>
<keyword evidence="3" id="KW-1185">Reference proteome</keyword>
<dbReference type="EMBL" id="JAINUG010000161">
    <property type="protein sequence ID" value="KAJ8391191.1"/>
    <property type="molecule type" value="Genomic_DNA"/>
</dbReference>
<comment type="caution">
    <text evidence="2">The sequence shown here is derived from an EMBL/GenBank/DDBJ whole genome shotgun (WGS) entry which is preliminary data.</text>
</comment>
<evidence type="ECO:0000256" key="1">
    <source>
        <dbReference type="SAM" id="MobiDB-lite"/>
    </source>
</evidence>
<feature type="compositionally biased region" description="Basic and acidic residues" evidence="1">
    <location>
        <begin position="102"/>
        <end position="114"/>
    </location>
</feature>
<name>A0AAD7RY75_9TELE</name>
<feature type="compositionally biased region" description="Polar residues" evidence="1">
    <location>
        <begin position="152"/>
        <end position="161"/>
    </location>
</feature>
<evidence type="ECO:0000313" key="3">
    <source>
        <dbReference type="Proteomes" id="UP001221898"/>
    </source>
</evidence>
<protein>
    <submittedName>
        <fullName evidence="2">Uncharacterized protein</fullName>
    </submittedName>
</protein>
<feature type="compositionally biased region" description="Basic residues" evidence="1">
    <location>
        <begin position="128"/>
        <end position="145"/>
    </location>
</feature>
<gene>
    <name evidence="2" type="ORF">AAFF_G00096200</name>
</gene>
<evidence type="ECO:0000313" key="2">
    <source>
        <dbReference type="EMBL" id="KAJ8391191.1"/>
    </source>
</evidence>
<dbReference type="Proteomes" id="UP001221898">
    <property type="component" value="Unassembled WGS sequence"/>
</dbReference>
<dbReference type="AlphaFoldDB" id="A0AAD7RY75"/>
<organism evidence="2 3">
    <name type="scientific">Aldrovandia affinis</name>
    <dbReference type="NCBI Taxonomy" id="143900"/>
    <lineage>
        <taxon>Eukaryota</taxon>
        <taxon>Metazoa</taxon>
        <taxon>Chordata</taxon>
        <taxon>Craniata</taxon>
        <taxon>Vertebrata</taxon>
        <taxon>Euteleostomi</taxon>
        <taxon>Actinopterygii</taxon>
        <taxon>Neopterygii</taxon>
        <taxon>Teleostei</taxon>
        <taxon>Notacanthiformes</taxon>
        <taxon>Halosauridae</taxon>
        <taxon>Aldrovandia</taxon>
    </lineage>
</organism>
<sequence length="161" mass="17803">MGKYCEVITVRPAPSPATAPLPARGRGRLTKRGLLAGSGLKVTSFPQYLQETCTELYKALHVKMTASETSLLIDLMEIITEGIPRLSQGRTGTIENTQSARTEARATERQRETLRLSSLQERMEAVRDRRRAGTHRGGRARKRYAKPHEPDSPNSSYGAPA</sequence>
<reference evidence="2" key="1">
    <citation type="journal article" date="2023" name="Science">
        <title>Genome structures resolve the early diversification of teleost fishes.</title>
        <authorList>
            <person name="Parey E."/>
            <person name="Louis A."/>
            <person name="Montfort J."/>
            <person name="Bouchez O."/>
            <person name="Roques C."/>
            <person name="Iampietro C."/>
            <person name="Lluch J."/>
            <person name="Castinel A."/>
            <person name="Donnadieu C."/>
            <person name="Desvignes T."/>
            <person name="Floi Bucao C."/>
            <person name="Jouanno E."/>
            <person name="Wen M."/>
            <person name="Mejri S."/>
            <person name="Dirks R."/>
            <person name="Jansen H."/>
            <person name="Henkel C."/>
            <person name="Chen W.J."/>
            <person name="Zahm M."/>
            <person name="Cabau C."/>
            <person name="Klopp C."/>
            <person name="Thompson A.W."/>
            <person name="Robinson-Rechavi M."/>
            <person name="Braasch I."/>
            <person name="Lecointre G."/>
            <person name="Bobe J."/>
            <person name="Postlethwait J.H."/>
            <person name="Berthelot C."/>
            <person name="Roest Crollius H."/>
            <person name="Guiguen Y."/>
        </authorList>
    </citation>
    <scope>NUCLEOTIDE SEQUENCE</scope>
    <source>
        <strain evidence="2">NC1722</strain>
    </source>
</reference>
<feature type="region of interest" description="Disordered" evidence="1">
    <location>
        <begin position="88"/>
        <end position="161"/>
    </location>
</feature>
<accession>A0AAD7RY75</accession>